<keyword evidence="11" id="KW-0966">Cell projection</keyword>
<accession>A0A9R1CBF0</accession>
<comment type="similarity">
    <text evidence="8">Belongs to the exbB/tolQ family.</text>
</comment>
<gene>
    <name evidence="11" type="ORF">PRLR5076_23050</name>
</gene>
<organism evidence="11 12">
    <name type="scientific">Prevotella lacticifex</name>
    <dbReference type="NCBI Taxonomy" id="2854755"/>
    <lineage>
        <taxon>Bacteria</taxon>
        <taxon>Pseudomonadati</taxon>
        <taxon>Bacteroidota</taxon>
        <taxon>Bacteroidia</taxon>
        <taxon>Bacteroidales</taxon>
        <taxon>Prevotellaceae</taxon>
        <taxon>Prevotella</taxon>
    </lineage>
</organism>
<keyword evidence="5 8" id="KW-0653">Protein transport</keyword>
<keyword evidence="3" id="KW-1003">Cell membrane</keyword>
<keyword evidence="12" id="KW-1185">Reference proteome</keyword>
<evidence type="ECO:0000256" key="3">
    <source>
        <dbReference type="ARBA" id="ARBA00022475"/>
    </source>
</evidence>
<keyword evidence="6 9" id="KW-1133">Transmembrane helix</keyword>
<comment type="subcellular location">
    <subcellularLocation>
        <location evidence="1">Cell membrane</location>
        <topology evidence="1">Multi-pass membrane protein</topology>
    </subcellularLocation>
    <subcellularLocation>
        <location evidence="8">Membrane</location>
        <topology evidence="8">Multi-pass membrane protein</topology>
    </subcellularLocation>
</comment>
<feature type="transmembrane region" description="Helical" evidence="9">
    <location>
        <begin position="21"/>
        <end position="43"/>
    </location>
</feature>
<evidence type="ECO:0000256" key="9">
    <source>
        <dbReference type="SAM" id="Phobius"/>
    </source>
</evidence>
<sequence length="282" mass="30068">MATTQQKKVAPKKSSEGFTGVRNAFWIIVVCFVIAVCFFKFFLGMPDHFVNGDPTGAVKDSNIWGTIYKGGVVVPLIHTLLLTVIALSIERILALRTAFGKGALPKFTANIKDALKANDFDKAFKLCNQQKGSVANVVLASLNAYKDMESGANAALKKSQKVAKIQQAHEEATQLEMPTLTMNLPIIATIVTLGTLTGLLGTVTGMIRSFAALAAGGGGDSLALSTGISEALINTAFGIATSWCAVVSYNYFTNKIDKLTYALDEVGYTIAQTYEANHADEA</sequence>
<keyword evidence="11" id="KW-0282">Flagellum</keyword>
<keyword evidence="11" id="KW-0969">Cilium</keyword>
<dbReference type="Pfam" id="PF01618">
    <property type="entry name" value="MotA_ExbB"/>
    <property type="match status" value="1"/>
</dbReference>
<dbReference type="PANTHER" id="PTHR30625">
    <property type="entry name" value="PROTEIN TOLQ"/>
    <property type="match status" value="1"/>
</dbReference>
<dbReference type="PANTHER" id="PTHR30625:SF15">
    <property type="entry name" value="BIOPOLYMER TRANSPORT PROTEIN EXBB"/>
    <property type="match status" value="1"/>
</dbReference>
<evidence type="ECO:0000259" key="10">
    <source>
        <dbReference type="Pfam" id="PF01618"/>
    </source>
</evidence>
<comment type="caution">
    <text evidence="11">The sequence shown here is derived from an EMBL/GenBank/DDBJ whole genome shotgun (WGS) entry which is preliminary data.</text>
</comment>
<evidence type="ECO:0000256" key="7">
    <source>
        <dbReference type="ARBA" id="ARBA00023136"/>
    </source>
</evidence>
<feature type="transmembrane region" description="Helical" evidence="9">
    <location>
        <begin position="63"/>
        <end position="87"/>
    </location>
</feature>
<keyword evidence="7 9" id="KW-0472">Membrane</keyword>
<evidence type="ECO:0000256" key="6">
    <source>
        <dbReference type="ARBA" id="ARBA00022989"/>
    </source>
</evidence>
<dbReference type="GO" id="GO:0005886">
    <property type="term" value="C:plasma membrane"/>
    <property type="evidence" value="ECO:0007669"/>
    <property type="project" value="UniProtKB-SubCell"/>
</dbReference>
<evidence type="ECO:0000256" key="4">
    <source>
        <dbReference type="ARBA" id="ARBA00022692"/>
    </source>
</evidence>
<feature type="domain" description="MotA/TolQ/ExbB proton channel" evidence="10">
    <location>
        <begin position="155"/>
        <end position="263"/>
    </location>
</feature>
<dbReference type="RefSeq" id="WP_223925477.1">
    <property type="nucleotide sequence ID" value="NZ_BPTU01000002.1"/>
</dbReference>
<keyword evidence="4 9" id="KW-0812">Transmembrane</keyword>
<evidence type="ECO:0000313" key="12">
    <source>
        <dbReference type="Proteomes" id="UP000825483"/>
    </source>
</evidence>
<dbReference type="GeneID" id="72466503"/>
<dbReference type="GO" id="GO:0017038">
    <property type="term" value="P:protein import"/>
    <property type="evidence" value="ECO:0007669"/>
    <property type="project" value="TreeGrafter"/>
</dbReference>
<protein>
    <submittedName>
        <fullName evidence="11">Flagellar motor protein MotA</fullName>
    </submittedName>
</protein>
<name>A0A9R1CBF0_9BACT</name>
<reference evidence="11" key="1">
    <citation type="journal article" date="2022" name="Int. J. Syst. Evol. Microbiol.">
        <title>Prevotella lacticifex sp. nov., isolated from the rumen of cows.</title>
        <authorList>
            <person name="Shinkai T."/>
            <person name="Ikeyama N."/>
            <person name="Kumagai M."/>
            <person name="Ohmori H."/>
            <person name="Sakamoto M."/>
            <person name="Ohkuma M."/>
            <person name="Mitsumori M."/>
        </authorList>
    </citation>
    <scope>NUCLEOTIDE SEQUENCE</scope>
    <source>
        <strain evidence="11">R5076</strain>
    </source>
</reference>
<proteinExistence type="inferred from homology"/>
<evidence type="ECO:0000313" key="11">
    <source>
        <dbReference type="EMBL" id="GJG59454.1"/>
    </source>
</evidence>
<dbReference type="EMBL" id="BPUB01000002">
    <property type="protein sequence ID" value="GJG59454.1"/>
    <property type="molecule type" value="Genomic_DNA"/>
</dbReference>
<evidence type="ECO:0000256" key="5">
    <source>
        <dbReference type="ARBA" id="ARBA00022927"/>
    </source>
</evidence>
<dbReference type="InterPro" id="IPR002898">
    <property type="entry name" value="MotA_ExbB_proton_chnl"/>
</dbReference>
<keyword evidence="2 8" id="KW-0813">Transport</keyword>
<evidence type="ECO:0000256" key="2">
    <source>
        <dbReference type="ARBA" id="ARBA00022448"/>
    </source>
</evidence>
<evidence type="ECO:0000256" key="8">
    <source>
        <dbReference type="RuleBase" id="RU004057"/>
    </source>
</evidence>
<dbReference type="InterPro" id="IPR050790">
    <property type="entry name" value="ExbB/TolQ_transport"/>
</dbReference>
<feature type="transmembrane region" description="Helical" evidence="9">
    <location>
        <begin position="186"/>
        <end position="211"/>
    </location>
</feature>
<feature type="transmembrane region" description="Helical" evidence="9">
    <location>
        <begin position="231"/>
        <end position="252"/>
    </location>
</feature>
<evidence type="ECO:0000256" key="1">
    <source>
        <dbReference type="ARBA" id="ARBA00004651"/>
    </source>
</evidence>
<dbReference type="AlphaFoldDB" id="A0A9R1CBF0"/>
<dbReference type="Proteomes" id="UP000825483">
    <property type="component" value="Unassembled WGS sequence"/>
</dbReference>